<gene>
    <name evidence="1" type="ORF">BT96DRAFT_948883</name>
</gene>
<sequence>MFWVQSAVSSIRPEVTELPFTCLIQRMRILKKLKMNGFVQDCRHYSRLELDWKNLTELILQPAIGYRESALSPQEILNILALSDWVLADGNPVVNLPEMREMQIILSRGVSLYNHNIVDSLAVPAFVPMFFRSLLCPSLKRFSVRSSRKGLIDMISALPSPQNLETLSLNIPMSANELLKCLSLVPSLRFLEIGKEAIIVNDGGLQTELTKEDLQRMQVLVDSGMKMRIRYGKMPPMPSSSLPFEGVVKSVIRLDIGVCFF</sequence>
<evidence type="ECO:0000313" key="2">
    <source>
        <dbReference type="Proteomes" id="UP000799118"/>
    </source>
</evidence>
<reference evidence="1" key="1">
    <citation type="journal article" date="2019" name="Environ. Microbiol.">
        <title>Fungal ecological strategies reflected in gene transcription - a case study of two litter decomposers.</title>
        <authorList>
            <person name="Barbi F."/>
            <person name="Kohler A."/>
            <person name="Barry K."/>
            <person name="Baskaran P."/>
            <person name="Daum C."/>
            <person name="Fauchery L."/>
            <person name="Ihrmark K."/>
            <person name="Kuo A."/>
            <person name="LaButti K."/>
            <person name="Lipzen A."/>
            <person name="Morin E."/>
            <person name="Grigoriev I.V."/>
            <person name="Henrissat B."/>
            <person name="Lindahl B."/>
            <person name="Martin F."/>
        </authorList>
    </citation>
    <scope>NUCLEOTIDE SEQUENCE</scope>
    <source>
        <strain evidence="1">JB14</strain>
    </source>
</reference>
<organism evidence="1 2">
    <name type="scientific">Gymnopus androsaceus JB14</name>
    <dbReference type="NCBI Taxonomy" id="1447944"/>
    <lineage>
        <taxon>Eukaryota</taxon>
        <taxon>Fungi</taxon>
        <taxon>Dikarya</taxon>
        <taxon>Basidiomycota</taxon>
        <taxon>Agaricomycotina</taxon>
        <taxon>Agaricomycetes</taxon>
        <taxon>Agaricomycetidae</taxon>
        <taxon>Agaricales</taxon>
        <taxon>Marasmiineae</taxon>
        <taxon>Omphalotaceae</taxon>
        <taxon>Gymnopus</taxon>
    </lineage>
</organism>
<dbReference type="AlphaFoldDB" id="A0A6A4GNB7"/>
<evidence type="ECO:0008006" key="3">
    <source>
        <dbReference type="Google" id="ProtNLM"/>
    </source>
</evidence>
<name>A0A6A4GNB7_9AGAR</name>
<dbReference type="OrthoDB" id="3127085at2759"/>
<proteinExistence type="predicted"/>
<dbReference type="EMBL" id="ML769850">
    <property type="protein sequence ID" value="KAE9386757.1"/>
    <property type="molecule type" value="Genomic_DNA"/>
</dbReference>
<dbReference type="Proteomes" id="UP000799118">
    <property type="component" value="Unassembled WGS sequence"/>
</dbReference>
<keyword evidence="2" id="KW-1185">Reference proteome</keyword>
<protein>
    <recommendedName>
        <fullName evidence="3">F-box domain-containing protein</fullName>
    </recommendedName>
</protein>
<evidence type="ECO:0000313" key="1">
    <source>
        <dbReference type="EMBL" id="KAE9386757.1"/>
    </source>
</evidence>
<accession>A0A6A4GNB7</accession>